<evidence type="ECO:0000256" key="4">
    <source>
        <dbReference type="ARBA" id="ARBA00022679"/>
    </source>
</evidence>
<dbReference type="GO" id="GO:0032259">
    <property type="term" value="P:methylation"/>
    <property type="evidence" value="ECO:0007669"/>
    <property type="project" value="UniProtKB-KW"/>
</dbReference>
<evidence type="ECO:0000256" key="2">
    <source>
        <dbReference type="ARBA" id="ARBA00022490"/>
    </source>
</evidence>
<keyword evidence="3 8" id="KW-0489">Methyltransferase</keyword>
<feature type="active site" description="Nucleophile; methyl group acceptor" evidence="8">
    <location>
        <position position="133"/>
    </location>
</feature>
<protein>
    <recommendedName>
        <fullName evidence="8">Methylated-DNA--protein-cysteine methyltransferase</fullName>
        <ecNumber evidence="8">2.1.1.63</ecNumber>
    </recommendedName>
    <alternativeName>
        <fullName evidence="8">6-O-methylguanine-DNA methyltransferase</fullName>
        <shortName evidence="8">MGMT</shortName>
    </alternativeName>
    <alternativeName>
        <fullName evidence="8">O-6-methylguanine-DNA-alkyltransferase</fullName>
    </alternativeName>
</protein>
<keyword evidence="6 8" id="KW-0234">DNA repair</keyword>
<dbReference type="InterPro" id="IPR001497">
    <property type="entry name" value="MethylDNA_cys_MeTrfase_AS"/>
</dbReference>
<evidence type="ECO:0000259" key="9">
    <source>
        <dbReference type="Pfam" id="PF01035"/>
    </source>
</evidence>
<dbReference type="HAMAP" id="MF_00772">
    <property type="entry name" value="OGT"/>
    <property type="match status" value="1"/>
</dbReference>
<dbReference type="PANTHER" id="PTHR10815">
    <property type="entry name" value="METHYLATED-DNA--PROTEIN-CYSTEINE METHYLTRANSFERASE"/>
    <property type="match status" value="1"/>
</dbReference>
<keyword evidence="2 8" id="KW-0963">Cytoplasm</keyword>
<feature type="domain" description="Methylated-DNA-[protein]-cysteine S-methyltransferase DNA binding" evidence="9">
    <location>
        <begin position="82"/>
        <end position="161"/>
    </location>
</feature>
<sequence length="173" mass="18522">MTMATQVQTYVPPSDVALGPMVIGASEKGLIWLGFMSDDTPPGVAAGAEPGPYTRRCADQLDDYFAGQRETFDLTLTPDGTPFQQRVWQALADIPYGETRSYRDIATAIGAPNAVRAVGAANGRNPLALIVPCHRVIGSNGTLTGYAGGMARKAWLLEHESRHSMTPEFALRG</sequence>
<evidence type="ECO:0000256" key="6">
    <source>
        <dbReference type="ARBA" id="ARBA00023204"/>
    </source>
</evidence>
<reference evidence="12" key="1">
    <citation type="journal article" date="2019" name="Int. J. Syst. Evol. Microbiol.">
        <title>The Global Catalogue of Microorganisms (GCM) 10K type strain sequencing project: providing services to taxonomists for standard genome sequencing and annotation.</title>
        <authorList>
            <consortium name="The Broad Institute Genomics Platform"/>
            <consortium name="The Broad Institute Genome Sequencing Center for Infectious Disease"/>
            <person name="Wu L."/>
            <person name="Ma J."/>
        </authorList>
    </citation>
    <scope>NUCLEOTIDE SEQUENCE [LARGE SCALE GENOMIC DNA]</scope>
    <source>
        <strain evidence="12">KCTC 32998</strain>
    </source>
</reference>
<dbReference type="InterPro" id="IPR014048">
    <property type="entry name" value="MethylDNA_cys_MeTrfase_DNA-bd"/>
</dbReference>
<evidence type="ECO:0000259" key="10">
    <source>
        <dbReference type="Pfam" id="PF02870"/>
    </source>
</evidence>
<comment type="miscellaneous">
    <text evidence="8">This enzyme catalyzes only one turnover and therefore is not strictly catalytic. According to one definition, an enzyme is a biocatalyst that acts repeatedly and over many reaction cycles.</text>
</comment>
<dbReference type="Gene3D" id="1.10.10.10">
    <property type="entry name" value="Winged helix-like DNA-binding domain superfamily/Winged helix DNA-binding domain"/>
    <property type="match status" value="1"/>
</dbReference>
<dbReference type="SUPFAM" id="SSF53155">
    <property type="entry name" value="Methylated DNA-protein cysteine methyltransferase domain"/>
    <property type="match status" value="1"/>
</dbReference>
<keyword evidence="5 8" id="KW-0227">DNA damage</keyword>
<dbReference type="NCBIfam" id="TIGR00589">
    <property type="entry name" value="ogt"/>
    <property type="match status" value="1"/>
</dbReference>
<dbReference type="Gene3D" id="3.30.160.70">
    <property type="entry name" value="Methylated DNA-protein cysteine methyltransferase domain"/>
    <property type="match status" value="1"/>
</dbReference>
<comment type="catalytic activity">
    <reaction evidence="1 8">
        <text>a 4-O-methyl-thymidine in DNA + L-cysteinyl-[protein] = a thymidine in DNA + S-methyl-L-cysteinyl-[protein]</text>
        <dbReference type="Rhea" id="RHEA:53428"/>
        <dbReference type="Rhea" id="RHEA-COMP:10131"/>
        <dbReference type="Rhea" id="RHEA-COMP:10132"/>
        <dbReference type="Rhea" id="RHEA-COMP:13555"/>
        <dbReference type="Rhea" id="RHEA-COMP:13556"/>
        <dbReference type="ChEBI" id="CHEBI:29950"/>
        <dbReference type="ChEBI" id="CHEBI:82612"/>
        <dbReference type="ChEBI" id="CHEBI:137386"/>
        <dbReference type="ChEBI" id="CHEBI:137387"/>
        <dbReference type="EC" id="2.1.1.63"/>
    </reaction>
</comment>
<name>A0ABQ3DQ43_9GAMM</name>
<dbReference type="CDD" id="cd06445">
    <property type="entry name" value="ATase"/>
    <property type="match status" value="1"/>
</dbReference>
<proteinExistence type="inferred from homology"/>
<evidence type="ECO:0000313" key="12">
    <source>
        <dbReference type="Proteomes" id="UP000646745"/>
    </source>
</evidence>
<evidence type="ECO:0000256" key="5">
    <source>
        <dbReference type="ARBA" id="ARBA00022763"/>
    </source>
</evidence>
<keyword evidence="4 8" id="KW-0808">Transferase</keyword>
<organism evidence="11 12">
    <name type="scientific">Salinicola rhizosphaerae</name>
    <dbReference type="NCBI Taxonomy" id="1443141"/>
    <lineage>
        <taxon>Bacteria</taxon>
        <taxon>Pseudomonadati</taxon>
        <taxon>Pseudomonadota</taxon>
        <taxon>Gammaproteobacteria</taxon>
        <taxon>Oceanospirillales</taxon>
        <taxon>Halomonadaceae</taxon>
        <taxon>Salinicola</taxon>
    </lineage>
</organism>
<evidence type="ECO:0000256" key="1">
    <source>
        <dbReference type="ARBA" id="ARBA00001286"/>
    </source>
</evidence>
<dbReference type="Proteomes" id="UP000646745">
    <property type="component" value="Unassembled WGS sequence"/>
</dbReference>
<dbReference type="PANTHER" id="PTHR10815:SF5">
    <property type="entry name" value="METHYLATED-DNA--PROTEIN-CYSTEINE METHYLTRANSFERASE"/>
    <property type="match status" value="1"/>
</dbReference>
<comment type="function">
    <text evidence="8">Involved in the cellular defense against the biological effects of O6-methylguanine (O6-MeG) and O4-methylthymine (O4-MeT) in DNA. Repairs the methylated nucleobase in DNA by stoichiometrically transferring the methyl group to a cysteine residue in the enzyme. This is a suicide reaction: the enzyme is irreversibly inactivated.</text>
</comment>
<dbReference type="InterPro" id="IPR036217">
    <property type="entry name" value="MethylDNA_cys_MeTrfase_DNAb"/>
</dbReference>
<keyword evidence="12" id="KW-1185">Reference proteome</keyword>
<dbReference type="EC" id="2.1.1.63" evidence="8"/>
<dbReference type="SUPFAM" id="SSF46767">
    <property type="entry name" value="Methylated DNA-protein cysteine methyltransferase, C-terminal domain"/>
    <property type="match status" value="1"/>
</dbReference>
<evidence type="ECO:0000313" key="11">
    <source>
        <dbReference type="EMBL" id="GHB09966.1"/>
    </source>
</evidence>
<evidence type="ECO:0000256" key="8">
    <source>
        <dbReference type="HAMAP-Rule" id="MF_00772"/>
    </source>
</evidence>
<dbReference type="InterPro" id="IPR023546">
    <property type="entry name" value="MGMT"/>
</dbReference>
<dbReference type="Pfam" id="PF01035">
    <property type="entry name" value="DNA_binding_1"/>
    <property type="match status" value="1"/>
</dbReference>
<accession>A0ABQ3DQ43</accession>
<evidence type="ECO:0000256" key="3">
    <source>
        <dbReference type="ARBA" id="ARBA00022603"/>
    </source>
</evidence>
<comment type="similarity">
    <text evidence="8">Belongs to the MGMT family.</text>
</comment>
<dbReference type="PROSITE" id="PS00374">
    <property type="entry name" value="MGMT"/>
    <property type="match status" value="1"/>
</dbReference>
<feature type="domain" description="Methylguanine DNA methyltransferase ribonuclease-like" evidence="10">
    <location>
        <begin position="17"/>
        <end position="77"/>
    </location>
</feature>
<dbReference type="GO" id="GO:0008168">
    <property type="term" value="F:methyltransferase activity"/>
    <property type="evidence" value="ECO:0007669"/>
    <property type="project" value="UniProtKB-KW"/>
</dbReference>
<dbReference type="InterPro" id="IPR008332">
    <property type="entry name" value="MethylG_MeTrfase_N"/>
</dbReference>
<dbReference type="Pfam" id="PF02870">
    <property type="entry name" value="Methyltransf_1N"/>
    <property type="match status" value="1"/>
</dbReference>
<comment type="caution">
    <text evidence="11">The sequence shown here is derived from an EMBL/GenBank/DDBJ whole genome shotgun (WGS) entry which is preliminary data.</text>
</comment>
<comment type="subcellular location">
    <subcellularLocation>
        <location evidence="8">Cytoplasm</location>
    </subcellularLocation>
</comment>
<dbReference type="InterPro" id="IPR036388">
    <property type="entry name" value="WH-like_DNA-bd_sf"/>
</dbReference>
<comment type="catalytic activity">
    <reaction evidence="7 8">
        <text>a 6-O-methyl-2'-deoxyguanosine in DNA + L-cysteinyl-[protein] = S-methyl-L-cysteinyl-[protein] + a 2'-deoxyguanosine in DNA</text>
        <dbReference type="Rhea" id="RHEA:24000"/>
        <dbReference type="Rhea" id="RHEA-COMP:10131"/>
        <dbReference type="Rhea" id="RHEA-COMP:10132"/>
        <dbReference type="Rhea" id="RHEA-COMP:11367"/>
        <dbReference type="Rhea" id="RHEA-COMP:11368"/>
        <dbReference type="ChEBI" id="CHEBI:29950"/>
        <dbReference type="ChEBI" id="CHEBI:82612"/>
        <dbReference type="ChEBI" id="CHEBI:85445"/>
        <dbReference type="ChEBI" id="CHEBI:85448"/>
        <dbReference type="EC" id="2.1.1.63"/>
    </reaction>
</comment>
<dbReference type="InterPro" id="IPR036631">
    <property type="entry name" value="MGMT_N_sf"/>
</dbReference>
<evidence type="ECO:0000256" key="7">
    <source>
        <dbReference type="ARBA" id="ARBA00049348"/>
    </source>
</evidence>
<gene>
    <name evidence="11" type="ORF">GCM10009038_04590</name>
</gene>
<dbReference type="EMBL" id="BMZI01000001">
    <property type="protein sequence ID" value="GHB09966.1"/>
    <property type="molecule type" value="Genomic_DNA"/>
</dbReference>